<dbReference type="SMR" id="A0A1Y1HZE5"/>
<gene>
    <name evidence="4" type="ORF">KFL_001150200</name>
</gene>
<dbReference type="InterPro" id="IPR040000">
    <property type="entry name" value="NOP9"/>
</dbReference>
<dbReference type="InterPro" id="IPR016024">
    <property type="entry name" value="ARM-type_fold"/>
</dbReference>
<feature type="compositionally biased region" description="Basic and acidic residues" evidence="3">
    <location>
        <begin position="672"/>
        <end position="683"/>
    </location>
</feature>
<dbReference type="SUPFAM" id="SSF48371">
    <property type="entry name" value="ARM repeat"/>
    <property type="match status" value="2"/>
</dbReference>
<feature type="compositionally biased region" description="Basic and acidic residues" evidence="3">
    <location>
        <begin position="1"/>
        <end position="10"/>
    </location>
</feature>
<dbReference type="PANTHER" id="PTHR13102">
    <property type="entry name" value="NUCLEOLAR PROTEIN 9"/>
    <property type="match status" value="1"/>
</dbReference>
<dbReference type="Pfam" id="PF22493">
    <property type="entry name" value="PUF_NOP9"/>
    <property type="match status" value="1"/>
</dbReference>
<organism evidence="4 5">
    <name type="scientific">Klebsormidium nitens</name>
    <name type="common">Green alga</name>
    <name type="synonym">Ulothrix nitens</name>
    <dbReference type="NCBI Taxonomy" id="105231"/>
    <lineage>
        <taxon>Eukaryota</taxon>
        <taxon>Viridiplantae</taxon>
        <taxon>Streptophyta</taxon>
        <taxon>Klebsormidiophyceae</taxon>
        <taxon>Klebsormidiales</taxon>
        <taxon>Klebsormidiaceae</taxon>
        <taxon>Klebsormidium</taxon>
    </lineage>
</organism>
<evidence type="ECO:0000313" key="4">
    <source>
        <dbReference type="EMBL" id="GAQ82559.1"/>
    </source>
</evidence>
<dbReference type="GO" id="GO:0005730">
    <property type="term" value="C:nucleolus"/>
    <property type="evidence" value="ECO:0000318"/>
    <property type="project" value="GO_Central"/>
</dbReference>
<dbReference type="Proteomes" id="UP000054558">
    <property type="component" value="Unassembled WGS sequence"/>
</dbReference>
<evidence type="ECO:0000256" key="1">
    <source>
        <dbReference type="ARBA" id="ARBA00022737"/>
    </source>
</evidence>
<feature type="compositionally biased region" description="Basic and acidic residues" evidence="3">
    <location>
        <begin position="744"/>
        <end position="762"/>
    </location>
</feature>
<reference evidence="4 5" key="1">
    <citation type="journal article" date="2014" name="Nat. Commun.">
        <title>Klebsormidium flaccidum genome reveals primary factors for plant terrestrial adaptation.</title>
        <authorList>
            <person name="Hori K."/>
            <person name="Maruyama F."/>
            <person name="Fujisawa T."/>
            <person name="Togashi T."/>
            <person name="Yamamoto N."/>
            <person name="Seo M."/>
            <person name="Sato S."/>
            <person name="Yamada T."/>
            <person name="Mori H."/>
            <person name="Tajima N."/>
            <person name="Moriyama T."/>
            <person name="Ikeuchi M."/>
            <person name="Watanabe M."/>
            <person name="Wada H."/>
            <person name="Kobayashi K."/>
            <person name="Saito M."/>
            <person name="Masuda T."/>
            <person name="Sasaki-Sekimoto Y."/>
            <person name="Mashiguchi K."/>
            <person name="Awai K."/>
            <person name="Shimojima M."/>
            <person name="Masuda S."/>
            <person name="Iwai M."/>
            <person name="Nobusawa T."/>
            <person name="Narise T."/>
            <person name="Kondo S."/>
            <person name="Saito H."/>
            <person name="Sato R."/>
            <person name="Murakawa M."/>
            <person name="Ihara Y."/>
            <person name="Oshima-Yamada Y."/>
            <person name="Ohtaka K."/>
            <person name="Satoh M."/>
            <person name="Sonobe K."/>
            <person name="Ishii M."/>
            <person name="Ohtani R."/>
            <person name="Kanamori-Sato M."/>
            <person name="Honoki R."/>
            <person name="Miyazaki D."/>
            <person name="Mochizuki H."/>
            <person name="Umetsu J."/>
            <person name="Higashi K."/>
            <person name="Shibata D."/>
            <person name="Kamiya Y."/>
            <person name="Sato N."/>
            <person name="Nakamura Y."/>
            <person name="Tabata S."/>
            <person name="Ida S."/>
            <person name="Kurokawa K."/>
            <person name="Ohta H."/>
        </authorList>
    </citation>
    <scope>NUCLEOTIDE SEQUENCE [LARGE SCALE GENOMIC DNA]</scope>
    <source>
        <strain evidence="4 5">NIES-2285</strain>
    </source>
</reference>
<dbReference type="PANTHER" id="PTHR13102:SF0">
    <property type="entry name" value="NUCLEOLAR PROTEIN 9"/>
    <property type="match status" value="1"/>
</dbReference>
<name>A0A1Y1HZE5_KLENI</name>
<evidence type="ECO:0000313" key="5">
    <source>
        <dbReference type="Proteomes" id="UP000054558"/>
    </source>
</evidence>
<feature type="compositionally biased region" description="Basic and acidic residues" evidence="3">
    <location>
        <begin position="707"/>
        <end position="729"/>
    </location>
</feature>
<dbReference type="InterPro" id="IPR011989">
    <property type="entry name" value="ARM-like"/>
</dbReference>
<dbReference type="GO" id="GO:0000056">
    <property type="term" value="P:ribosomal small subunit export from nucleus"/>
    <property type="evidence" value="ECO:0000318"/>
    <property type="project" value="GO_Central"/>
</dbReference>
<protein>
    <submittedName>
        <fullName evidence="4">Pumilio (PUM) protein</fullName>
    </submittedName>
</protein>
<dbReference type="GO" id="GO:0000480">
    <property type="term" value="P:endonucleolytic cleavage in 5'-ETS of tricistronic rRNA transcript (SSU-rRNA, 5.8S rRNA, LSU-rRNA)"/>
    <property type="evidence" value="ECO:0000318"/>
    <property type="project" value="GO_Central"/>
</dbReference>
<dbReference type="PROSITE" id="PS50302">
    <property type="entry name" value="PUM"/>
    <property type="match status" value="1"/>
</dbReference>
<dbReference type="GO" id="GO:0000447">
    <property type="term" value="P:endonucleolytic cleavage in ITS1 to separate SSU-rRNA from 5.8S rRNA and LSU-rRNA from tricistronic rRNA transcript (SSU-rRNA, 5.8S rRNA, LSU-rRNA)"/>
    <property type="evidence" value="ECO:0000318"/>
    <property type="project" value="GO_Central"/>
</dbReference>
<sequence>MGRDKSRENAGPRSEYSGRGQPEGGRSDFRGKGKGKGYEAGGCRGVNEEWDNSYNESYPVLGEGLKLNADLRQYFQEIAPLVGPNGTIKDPEELTILCNNGLEEAQGSEAALACDASCGRTLEALLTSAELPSLLSFLTGLCGDHFEAVARHHSGSHIIETALQALKQHGDVGAAGQALSAVCKAASATAVDLLCDRYGSHVLRRILSTLSGRDVQPGQSKHLGHGQRAPRGNNRGQRPVEAPFPALLAQFAEGIAAAAGPHVKQLRLDSSAGPGLQAILLALEGQEVPLERMVRAFLGCPEEVITTRPGEVLASADPDEVAELMRERSGSHLVEVIVKVSPPRLQSEFFDRFFRGSLKDLALHPSANFVLQAMFAAAHGADLVRAAAEELEEHFPQLLRENRGGVIAALVASCGRLGTYEKEVCRALARALTAQSSSPTRVVSDLLALDQHIASGNRWGKLPPLNCAILTTMFGFPKGSCQPFVDSVGSLTEAECVALASDPGGSRVVEAFLTGPTPDKQKRLFVGRLRGHFAELARDPSGSHCVEKCFTAADIKLKEAIVGELADGEAALLRTSHGPHVLFKASVSLYKSSPVSWRAHVSASEGARQMFADLFSERPIKNSPKGGAYGATEEAHELPEKEDEDRVDGGNEAGEDGRTTERKEKKRKRKRQVDGDVLEHEAKTALVVEDDGATERNEKKRKRKRHVDGEELGKREGLAMEGVGHRDEGANGEGLPAKKGKKAKRDEGAVSDEIAAKMHGEEPAEEEETTEFEQNKKKGRRERHGDEQSEMDAAVHEAEIVSKKRRIDKKSKRTAGAEAEPPSAEPDAEGEAGIVEYVGKKKLKKNLG</sequence>
<dbReference type="InterPro" id="IPR001313">
    <property type="entry name" value="Pumilio_RNA-bd_rpt"/>
</dbReference>
<evidence type="ECO:0000256" key="2">
    <source>
        <dbReference type="PROSITE-ProRule" id="PRU00317"/>
    </source>
</evidence>
<feature type="region of interest" description="Disordered" evidence="3">
    <location>
        <begin position="618"/>
        <end position="848"/>
    </location>
</feature>
<dbReference type="SMART" id="SM00025">
    <property type="entry name" value="Pumilio"/>
    <property type="match status" value="5"/>
</dbReference>
<feature type="compositionally biased region" description="Basic and acidic residues" evidence="3">
    <location>
        <begin position="783"/>
        <end position="802"/>
    </location>
</feature>
<proteinExistence type="predicted"/>
<accession>A0A1Y1HZE5</accession>
<dbReference type="STRING" id="105231.A0A1Y1HZE5"/>
<dbReference type="OrthoDB" id="392571at2759"/>
<feature type="compositionally biased region" description="Basic residues" evidence="3">
    <location>
        <begin position="803"/>
        <end position="813"/>
    </location>
</feature>
<feature type="repeat" description="Pumilio" evidence="2">
    <location>
        <begin position="528"/>
        <end position="563"/>
    </location>
</feature>
<keyword evidence="5" id="KW-1185">Reference proteome</keyword>
<feature type="region of interest" description="Disordered" evidence="3">
    <location>
        <begin position="1"/>
        <end position="38"/>
    </location>
</feature>
<dbReference type="EMBL" id="DF237064">
    <property type="protein sequence ID" value="GAQ82559.1"/>
    <property type="molecule type" value="Genomic_DNA"/>
</dbReference>
<feature type="region of interest" description="Disordered" evidence="3">
    <location>
        <begin position="213"/>
        <end position="239"/>
    </location>
</feature>
<keyword evidence="1" id="KW-0677">Repeat</keyword>
<dbReference type="GO" id="GO:0000472">
    <property type="term" value="P:endonucleolytic cleavage to generate mature 5'-end of SSU-rRNA from (SSU-rRNA, 5.8S rRNA, LSU-rRNA)"/>
    <property type="evidence" value="ECO:0000318"/>
    <property type="project" value="GO_Central"/>
</dbReference>
<dbReference type="Gene3D" id="1.25.10.10">
    <property type="entry name" value="Leucine-rich Repeat Variant"/>
    <property type="match status" value="2"/>
</dbReference>
<dbReference type="GO" id="GO:0003723">
    <property type="term" value="F:RNA binding"/>
    <property type="evidence" value="ECO:0000318"/>
    <property type="project" value="GO_Central"/>
</dbReference>
<dbReference type="OMA" id="HHLVRNF"/>
<evidence type="ECO:0000256" key="3">
    <source>
        <dbReference type="SAM" id="MobiDB-lite"/>
    </source>
</evidence>
<dbReference type="AlphaFoldDB" id="A0A1Y1HZE5"/>
<dbReference type="GO" id="GO:0030688">
    <property type="term" value="C:preribosome, small subunit precursor"/>
    <property type="evidence" value="ECO:0000318"/>
    <property type="project" value="GO_Central"/>
</dbReference>
<dbReference type="GO" id="GO:0030686">
    <property type="term" value="C:90S preribosome"/>
    <property type="evidence" value="ECO:0000318"/>
    <property type="project" value="GO_Central"/>
</dbReference>